<reference evidence="3" key="1">
    <citation type="journal article" date="2019" name="Int. J. Syst. Evol. Microbiol.">
        <title>The Global Catalogue of Microorganisms (GCM) 10K type strain sequencing project: providing services to taxonomists for standard genome sequencing and annotation.</title>
        <authorList>
            <consortium name="The Broad Institute Genomics Platform"/>
            <consortium name="The Broad Institute Genome Sequencing Center for Infectious Disease"/>
            <person name="Wu L."/>
            <person name="Ma J."/>
        </authorList>
    </citation>
    <scope>NUCLEOTIDE SEQUENCE [LARGE SCALE GENOMIC DNA]</scope>
    <source>
        <strain evidence="3">CCUG 53903</strain>
    </source>
</reference>
<name>A0ABW1CGZ8_9ACTN</name>
<evidence type="ECO:0000313" key="3">
    <source>
        <dbReference type="Proteomes" id="UP001596058"/>
    </source>
</evidence>
<dbReference type="RefSeq" id="WP_379514539.1">
    <property type="nucleotide sequence ID" value="NZ_JBHSPA010000017.1"/>
</dbReference>
<feature type="region of interest" description="Disordered" evidence="1">
    <location>
        <begin position="1"/>
        <end position="52"/>
    </location>
</feature>
<evidence type="ECO:0000256" key="1">
    <source>
        <dbReference type="SAM" id="MobiDB-lite"/>
    </source>
</evidence>
<dbReference type="Proteomes" id="UP001596058">
    <property type="component" value="Unassembled WGS sequence"/>
</dbReference>
<accession>A0ABW1CGZ8</accession>
<organism evidence="2 3">
    <name type="scientific">Nonomuraea insulae</name>
    <dbReference type="NCBI Taxonomy" id="1616787"/>
    <lineage>
        <taxon>Bacteria</taxon>
        <taxon>Bacillati</taxon>
        <taxon>Actinomycetota</taxon>
        <taxon>Actinomycetes</taxon>
        <taxon>Streptosporangiales</taxon>
        <taxon>Streptosporangiaceae</taxon>
        <taxon>Nonomuraea</taxon>
    </lineage>
</organism>
<proteinExistence type="predicted"/>
<sequence length="195" mass="21350">MADIPGIGFPGSPGVDRSRLPEAQVRPLQEPGSPYLYWPTPDGHASSSSSPAHRRAFADTTVMDTNELVRWIFEGMELPGIASDYHHLLQGGVRQLWARRRPAPDGLRFVETFAALDLTLIEAAPEAIAMDERDPSRGFSRLAAVETWMRLLETEGALRDAVAVGRRAQRFGEGYRSEELEGKAAALDAEGSAHV</sequence>
<gene>
    <name evidence="2" type="ORF">ACFPZ3_14260</name>
</gene>
<keyword evidence="3" id="KW-1185">Reference proteome</keyword>
<protein>
    <submittedName>
        <fullName evidence="2">Uncharacterized protein</fullName>
    </submittedName>
</protein>
<comment type="caution">
    <text evidence="2">The sequence shown here is derived from an EMBL/GenBank/DDBJ whole genome shotgun (WGS) entry which is preliminary data.</text>
</comment>
<evidence type="ECO:0000313" key="2">
    <source>
        <dbReference type="EMBL" id="MFC5825020.1"/>
    </source>
</evidence>
<dbReference type="EMBL" id="JBHSPA010000017">
    <property type="protein sequence ID" value="MFC5825020.1"/>
    <property type="molecule type" value="Genomic_DNA"/>
</dbReference>